<dbReference type="InterPro" id="IPR041698">
    <property type="entry name" value="Methyltransf_25"/>
</dbReference>
<evidence type="ECO:0000313" key="2">
    <source>
        <dbReference type="EMBL" id="RRJ18406.1"/>
    </source>
</evidence>
<dbReference type="GO" id="GO:0016706">
    <property type="term" value="F:2-oxoglutarate-dependent dioxygenase activity"/>
    <property type="evidence" value="ECO:0007669"/>
    <property type="project" value="UniProtKB-ARBA"/>
</dbReference>
<dbReference type="GO" id="GO:0008168">
    <property type="term" value="F:methyltransferase activity"/>
    <property type="evidence" value="ECO:0007669"/>
    <property type="project" value="UniProtKB-KW"/>
</dbReference>
<dbReference type="RefSeq" id="WP_125060999.1">
    <property type="nucleotide sequence ID" value="NZ_RRCF01000009.1"/>
</dbReference>
<evidence type="ECO:0000313" key="3">
    <source>
        <dbReference type="Proteomes" id="UP000276260"/>
    </source>
</evidence>
<reference evidence="2 3" key="1">
    <citation type="submission" date="2018-11" db="EMBL/GenBank/DDBJ databases">
        <title>Draft genome analysis of Rheinheimera mesophila isolated from an industrial waste site.</title>
        <authorList>
            <person name="Yu Q."/>
            <person name="Qi Y."/>
            <person name="Zhang H."/>
            <person name="Lu Y."/>
            <person name="Pu J."/>
        </authorList>
    </citation>
    <scope>NUCLEOTIDE SEQUENCE [LARGE SCALE GENOMIC DNA]</scope>
    <source>
        <strain evidence="2 3">IITR13</strain>
    </source>
</reference>
<dbReference type="PANTHER" id="PTHR31630:SF6">
    <property type="entry name" value="PHYTANOYL-COA DIOXYGENASE-RELATED"/>
    <property type="match status" value="1"/>
</dbReference>
<name>A0A3P3QB14_9GAMM</name>
<comment type="caution">
    <text evidence="2">The sequence shown here is derived from an EMBL/GenBank/DDBJ whole genome shotgun (WGS) entry which is preliminary data.</text>
</comment>
<proteinExistence type="predicted"/>
<dbReference type="Gene3D" id="3.40.50.150">
    <property type="entry name" value="Vaccinia Virus protein VP39"/>
    <property type="match status" value="1"/>
</dbReference>
<dbReference type="PANTHER" id="PTHR31630">
    <property type="entry name" value="PHYTANOYL-COA DIOXYGENASE-RELATED-RELATED"/>
    <property type="match status" value="1"/>
</dbReference>
<sequence>MQVQHSKPPFNCADLERFGRALLDCPTSGLSKQLVDPVLHKLCDLIDLELHPEFFTDPDATATAYGKAVSPTTAAQCAEDAERGRVFTQGLYQAICDQLQLKPAQPVRLLYAGTGPLGWLLLPLLPLFTAQQLQVTALDIHQWSLQSLKRLTDHFEVSDRICDWVCADATAWQPKSAQSFDLILSETMKHLLQQEPQVQVFRHLQQFLAPQGELIPQQIKLDAYLQWTEQQQKKQQWLGPLFTLDLALCRTLASGDQSAFSGELLLPEFEAGPVDLKLTTEVQVYRQHWLKEQQSQLTLPRYKQRLMLQPASVVRFEYQQLGEPDFEFQYTELWPELCNSEDTSCAGLFHAKRLWQKTVLKRHKKLQADVAEEWVLDKALLDLSGIGLEPGIQALHRCVRLSDFATFLTPYLQQLDVDALNQQLRDLKQQSNGLVPQVLNAEQLEFWQREGYLVVPAVLSQEQCQQSREVIWQYLQADPNQPDSWYQKTDKMQKIMLQLFRHPVLDANRDVPLIRQIFQQLWQRTDLVMTTDRVSFNPPETAVWSFPGPDMHWDVELIAPVPYATQGLIYLTDTEEQQGAFSCVPGFHLKIDDWIKDSGKSAMELQQQNWAEWPVKAIAAKAGDLIIWHQALPHGASRNSHHLPRMVQYINMYPATLLSASM</sequence>
<dbReference type="Proteomes" id="UP000276260">
    <property type="component" value="Unassembled WGS sequence"/>
</dbReference>
<dbReference type="SUPFAM" id="SSF53335">
    <property type="entry name" value="S-adenosyl-L-methionine-dependent methyltransferases"/>
    <property type="match status" value="1"/>
</dbReference>
<dbReference type="Gene3D" id="2.60.120.620">
    <property type="entry name" value="q2cbj1_9rhob like domain"/>
    <property type="match status" value="1"/>
</dbReference>
<dbReference type="Pfam" id="PF05721">
    <property type="entry name" value="PhyH"/>
    <property type="match status" value="1"/>
</dbReference>
<dbReference type="CDD" id="cd02440">
    <property type="entry name" value="AdoMet_MTases"/>
    <property type="match status" value="1"/>
</dbReference>
<dbReference type="GO" id="GO:0032259">
    <property type="term" value="P:methylation"/>
    <property type="evidence" value="ECO:0007669"/>
    <property type="project" value="UniProtKB-KW"/>
</dbReference>
<dbReference type="EMBL" id="RRCF01000009">
    <property type="protein sequence ID" value="RRJ18406.1"/>
    <property type="molecule type" value="Genomic_DNA"/>
</dbReference>
<protein>
    <submittedName>
        <fullName evidence="2">Methyltransferase domain-containing protein</fullName>
    </submittedName>
</protein>
<keyword evidence="2" id="KW-0489">Methyltransferase</keyword>
<gene>
    <name evidence="2" type="ORF">EIK76_17300</name>
</gene>
<dbReference type="AlphaFoldDB" id="A0A3P3QB14"/>
<keyword evidence="2" id="KW-0808">Transferase</keyword>
<evidence type="ECO:0000259" key="1">
    <source>
        <dbReference type="Pfam" id="PF13649"/>
    </source>
</evidence>
<dbReference type="InterPro" id="IPR029063">
    <property type="entry name" value="SAM-dependent_MTases_sf"/>
</dbReference>
<accession>A0A3P3QB14</accession>
<feature type="domain" description="Methyltransferase" evidence="1">
    <location>
        <begin position="118"/>
        <end position="212"/>
    </location>
</feature>
<dbReference type="Pfam" id="PF13649">
    <property type="entry name" value="Methyltransf_25"/>
    <property type="match status" value="1"/>
</dbReference>
<dbReference type="OrthoDB" id="1157001at2"/>
<organism evidence="2 3">
    <name type="scientific">Rheinheimera mesophila</name>
    <dbReference type="NCBI Taxonomy" id="1547515"/>
    <lineage>
        <taxon>Bacteria</taxon>
        <taxon>Pseudomonadati</taxon>
        <taxon>Pseudomonadota</taxon>
        <taxon>Gammaproteobacteria</taxon>
        <taxon>Chromatiales</taxon>
        <taxon>Chromatiaceae</taxon>
        <taxon>Rheinheimera</taxon>
    </lineage>
</organism>
<dbReference type="SUPFAM" id="SSF51197">
    <property type="entry name" value="Clavaminate synthase-like"/>
    <property type="match status" value="1"/>
</dbReference>
<keyword evidence="3" id="KW-1185">Reference proteome</keyword>
<dbReference type="InterPro" id="IPR008775">
    <property type="entry name" value="Phytyl_CoA_dOase-like"/>
</dbReference>